<protein>
    <submittedName>
        <fullName evidence="3">Tetratricopeptide repeat-containing protein</fullName>
    </submittedName>
</protein>
<dbReference type="RefSeq" id="WP_090654622.1">
    <property type="nucleotide sequence ID" value="NZ_FOXQ01000001.1"/>
</dbReference>
<feature type="signal peptide" evidence="2">
    <location>
        <begin position="1"/>
        <end position="23"/>
    </location>
</feature>
<dbReference type="Proteomes" id="UP000199031">
    <property type="component" value="Unassembled WGS sequence"/>
</dbReference>
<reference evidence="3 4" key="1">
    <citation type="submission" date="2016-10" db="EMBL/GenBank/DDBJ databases">
        <authorList>
            <person name="de Groot N.N."/>
        </authorList>
    </citation>
    <scope>NUCLEOTIDE SEQUENCE [LARGE SCALE GENOMIC DNA]</scope>
    <source>
        <strain evidence="3 4">DSM 28286</strain>
    </source>
</reference>
<feature type="chain" id="PRO_5011538867" evidence="2">
    <location>
        <begin position="24"/>
        <end position="499"/>
    </location>
</feature>
<dbReference type="STRING" id="1465490.SAMN05444277_101770"/>
<dbReference type="AlphaFoldDB" id="A0A1I5SIC0"/>
<feature type="repeat" description="TPR" evidence="1">
    <location>
        <begin position="447"/>
        <end position="480"/>
    </location>
</feature>
<accession>A0A1I5SIC0</accession>
<keyword evidence="2" id="KW-0732">Signal</keyword>
<proteinExistence type="predicted"/>
<organism evidence="3 4">
    <name type="scientific">Parafilimonas terrae</name>
    <dbReference type="NCBI Taxonomy" id="1465490"/>
    <lineage>
        <taxon>Bacteria</taxon>
        <taxon>Pseudomonadati</taxon>
        <taxon>Bacteroidota</taxon>
        <taxon>Chitinophagia</taxon>
        <taxon>Chitinophagales</taxon>
        <taxon>Chitinophagaceae</taxon>
        <taxon>Parafilimonas</taxon>
    </lineage>
</organism>
<keyword evidence="4" id="KW-1185">Reference proteome</keyword>
<dbReference type="Gene3D" id="1.25.40.10">
    <property type="entry name" value="Tetratricopeptide repeat domain"/>
    <property type="match status" value="2"/>
</dbReference>
<name>A0A1I5SIC0_9BACT</name>
<sequence length="499" mass="57256">MKFTLQKLVFSLLFCIAFFTVKAGKVYDFNATCQQAYKEITSLRLENGERLIAQAKAENPDNLIPYFLNSYIDFFILFFNEDPAELKIREPHFDDYVDILDEGPSSSPFYNYCRAVVLIQAACVEIKFGERWSAGWDFRKAFGLIKDNRKKFPGFVPNNMLYGPMQVVAGTIPDGYKWIAGLFGIKGSISKGMTLMQGVINSNDSYARLFANEAAFYYCYVSFYIQNQPEKVFQFIRQKNFDLVNNHLMAYMAANLAVNNKMNEFARDVIENRNRSSAYMQTPVWNFELAYVQMRHLELEDAAKNFEYFLSHFKGKFYVKDACEKLAWCYYLMGNTAAANNARQMVLKRGNTDTDADKEANKNAKAGKWPTPLLLKARVLNDGGYNQQAISLLRSKSANDFTDATDKLEYTYRTGRIYDDMNYDDSAVKYYQAAISLGINRTEYYASRAALQIGMIYEKQGNKQLAIQYYQKCLAMQNHDYKDSMDQKAKSGIARCSGG</sequence>
<keyword evidence="1" id="KW-0802">TPR repeat</keyword>
<dbReference type="SUPFAM" id="SSF48452">
    <property type="entry name" value="TPR-like"/>
    <property type="match status" value="1"/>
</dbReference>
<dbReference type="SMART" id="SM00028">
    <property type="entry name" value="TPR"/>
    <property type="match status" value="2"/>
</dbReference>
<dbReference type="InterPro" id="IPR011990">
    <property type="entry name" value="TPR-like_helical_dom_sf"/>
</dbReference>
<evidence type="ECO:0000256" key="2">
    <source>
        <dbReference type="SAM" id="SignalP"/>
    </source>
</evidence>
<dbReference type="InterPro" id="IPR019734">
    <property type="entry name" value="TPR_rpt"/>
</dbReference>
<evidence type="ECO:0000313" key="4">
    <source>
        <dbReference type="Proteomes" id="UP000199031"/>
    </source>
</evidence>
<dbReference type="PROSITE" id="PS50005">
    <property type="entry name" value="TPR"/>
    <property type="match status" value="1"/>
</dbReference>
<evidence type="ECO:0000313" key="3">
    <source>
        <dbReference type="EMBL" id="SFP70247.1"/>
    </source>
</evidence>
<dbReference type="Pfam" id="PF13181">
    <property type="entry name" value="TPR_8"/>
    <property type="match status" value="2"/>
</dbReference>
<gene>
    <name evidence="3" type="ORF">SAMN05444277_101770</name>
</gene>
<evidence type="ECO:0000256" key="1">
    <source>
        <dbReference type="PROSITE-ProRule" id="PRU00339"/>
    </source>
</evidence>
<dbReference type="OrthoDB" id="1466726at2"/>
<dbReference type="EMBL" id="FOXQ01000001">
    <property type="protein sequence ID" value="SFP70247.1"/>
    <property type="molecule type" value="Genomic_DNA"/>
</dbReference>